<evidence type="ECO:0000313" key="1">
    <source>
        <dbReference type="EMBL" id="EGO24940.1"/>
    </source>
</evidence>
<gene>
    <name evidence="1" type="ORF">SERLADRAFT_468934</name>
</gene>
<dbReference type="Proteomes" id="UP000008064">
    <property type="component" value="Unassembled WGS sequence"/>
</dbReference>
<organism>
    <name type="scientific">Serpula lacrymans var. lacrymans (strain S7.9)</name>
    <name type="common">Dry rot fungus</name>
    <dbReference type="NCBI Taxonomy" id="578457"/>
    <lineage>
        <taxon>Eukaryota</taxon>
        <taxon>Fungi</taxon>
        <taxon>Dikarya</taxon>
        <taxon>Basidiomycota</taxon>
        <taxon>Agaricomycotina</taxon>
        <taxon>Agaricomycetes</taxon>
        <taxon>Agaricomycetidae</taxon>
        <taxon>Boletales</taxon>
        <taxon>Coniophorineae</taxon>
        <taxon>Serpulaceae</taxon>
        <taxon>Serpula</taxon>
    </lineage>
</organism>
<accession>F8NW06</accession>
<proteinExistence type="predicted"/>
<sequence length="160" mass="18555">MTLPEQHVYNPFFRPTELPAMKFAFFRRKKSDKETSWEVVGCIAIDPVPVYDDDDDLDISYVREMDTCGTYVFDNLKHFPSKAQLANAVLFAQQQLLHEVARGNYHVLLLEGWQLTLFRRGKRHRIKVEYTGRPAHLSGKIPPLRPPPFMAVLKGQHLFS</sequence>
<dbReference type="GeneID" id="18819502"/>
<protein>
    <submittedName>
        <fullName evidence="1">Uncharacterized protein</fullName>
    </submittedName>
</protein>
<reference evidence="1" key="1">
    <citation type="submission" date="2011-04" db="EMBL/GenBank/DDBJ databases">
        <title>Evolution of plant cell wall degrading machinery underlies the functional diversity of forest fungi.</title>
        <authorList>
            <consortium name="US DOE Joint Genome Institute (JGI-PGF)"/>
            <person name="Eastwood D.C."/>
            <person name="Floudas D."/>
            <person name="Binder M."/>
            <person name="Majcherczyk A."/>
            <person name="Schneider P."/>
            <person name="Aerts A."/>
            <person name="Asiegbu F.O."/>
            <person name="Baker S.E."/>
            <person name="Barry K."/>
            <person name="Bendiksby M."/>
            <person name="Blumentritt M."/>
            <person name="Coutinho P.M."/>
            <person name="Cullen D."/>
            <person name="Cullen D."/>
            <person name="Gathman A."/>
            <person name="Goodell B."/>
            <person name="Henrissat B."/>
            <person name="Ihrmark K."/>
            <person name="Kauserud H."/>
            <person name="Kohler A."/>
            <person name="LaButti K."/>
            <person name="Lapidus A."/>
            <person name="Lavin J.L."/>
            <person name="Lee Y.-H."/>
            <person name="Lindquist E."/>
            <person name="Lilly W."/>
            <person name="Lucas S."/>
            <person name="Morin E."/>
            <person name="Murat C."/>
            <person name="Oguiza J.A."/>
            <person name="Park J."/>
            <person name="Pisabarro A.G."/>
            <person name="Riley R."/>
            <person name="Rosling A."/>
            <person name="Salamov A."/>
            <person name="Schmidt O."/>
            <person name="Schmutz J."/>
            <person name="Skrede I."/>
            <person name="Stenlid J."/>
            <person name="Wiebenga A."/>
            <person name="Xie X."/>
            <person name="Kues U."/>
            <person name="Hibbett D.S."/>
            <person name="Hoffmeister D."/>
            <person name="Hogberg N."/>
            <person name="Martin F."/>
            <person name="Grigoriev I.V."/>
            <person name="Watkinson S.C."/>
        </authorList>
    </citation>
    <scope>NUCLEOTIDE SEQUENCE</scope>
    <source>
        <strain evidence="1">S7.9</strain>
    </source>
</reference>
<dbReference type="AlphaFoldDB" id="F8NW06"/>
<dbReference type="KEGG" id="sla:SERLADRAFT_468934"/>
<dbReference type="HOGENOM" id="CLU_141768_0_0_1"/>
<dbReference type="EMBL" id="GL945434">
    <property type="protein sequence ID" value="EGO24940.1"/>
    <property type="molecule type" value="Genomic_DNA"/>
</dbReference>
<dbReference type="RefSeq" id="XP_007318959.1">
    <property type="nucleotide sequence ID" value="XM_007318897.1"/>
</dbReference>
<dbReference type="OrthoDB" id="3349961at2759"/>
<name>F8NW06_SERL9</name>